<proteinExistence type="predicted"/>
<reference evidence="1 2" key="2">
    <citation type="submission" date="2007-06" db="EMBL/GenBank/DDBJ databases">
        <title>Draft genome sequence of Pseudoflavonifractor capillosus ATCC 29799.</title>
        <authorList>
            <person name="Sudarsanam P."/>
            <person name="Ley R."/>
            <person name="Guruge J."/>
            <person name="Turnbaugh P.J."/>
            <person name="Mahowald M."/>
            <person name="Liep D."/>
            <person name="Gordon J."/>
        </authorList>
    </citation>
    <scope>NUCLEOTIDE SEQUENCE [LARGE SCALE GENOMIC DNA]</scope>
    <source>
        <strain evidence="1 2">ATCC 29799</strain>
    </source>
</reference>
<name>A6NX47_9FIRM</name>
<evidence type="ECO:0000313" key="1">
    <source>
        <dbReference type="EMBL" id="EDM99395.1"/>
    </source>
</evidence>
<gene>
    <name evidence="1" type="ORF">BACCAP_02792</name>
</gene>
<keyword evidence="2" id="KW-1185">Reference proteome</keyword>
<reference evidence="1 2" key="1">
    <citation type="submission" date="2007-04" db="EMBL/GenBank/DDBJ databases">
        <authorList>
            <person name="Fulton L."/>
            <person name="Clifton S."/>
            <person name="Fulton B."/>
            <person name="Xu J."/>
            <person name="Minx P."/>
            <person name="Pepin K.H."/>
            <person name="Johnson M."/>
            <person name="Thiruvilangam P."/>
            <person name="Bhonagiri V."/>
            <person name="Nash W.E."/>
            <person name="Mardis E.R."/>
            <person name="Wilson R.K."/>
        </authorList>
    </citation>
    <scope>NUCLEOTIDE SEQUENCE [LARGE SCALE GENOMIC DNA]</scope>
    <source>
        <strain evidence="1 2">ATCC 29799</strain>
    </source>
</reference>
<evidence type="ECO:0000313" key="2">
    <source>
        <dbReference type="Proteomes" id="UP000003639"/>
    </source>
</evidence>
<dbReference type="AlphaFoldDB" id="A6NX47"/>
<organism evidence="1 2">
    <name type="scientific">Pseudoflavonifractor capillosus ATCC 29799</name>
    <dbReference type="NCBI Taxonomy" id="411467"/>
    <lineage>
        <taxon>Bacteria</taxon>
        <taxon>Bacillati</taxon>
        <taxon>Bacillota</taxon>
        <taxon>Clostridia</taxon>
        <taxon>Eubacteriales</taxon>
        <taxon>Oscillospiraceae</taxon>
        <taxon>Pseudoflavonifractor</taxon>
    </lineage>
</organism>
<dbReference type="Proteomes" id="UP000003639">
    <property type="component" value="Unassembled WGS sequence"/>
</dbReference>
<dbReference type="EMBL" id="AAXG02000019">
    <property type="protein sequence ID" value="EDM99395.1"/>
    <property type="molecule type" value="Genomic_DNA"/>
</dbReference>
<sequence>MILPPVLSNLSPPLLSLTANFFRSQIIYNQPIDNAGGWWYIYVSTQEV</sequence>
<dbReference type="STRING" id="411467.BACCAP_02792"/>
<comment type="caution">
    <text evidence="1">The sequence shown here is derived from an EMBL/GenBank/DDBJ whole genome shotgun (WGS) entry which is preliminary data.</text>
</comment>
<accession>A6NX47</accession>
<protein>
    <submittedName>
        <fullName evidence="1">Uncharacterized protein</fullName>
    </submittedName>
</protein>